<evidence type="ECO:0000313" key="3">
    <source>
        <dbReference type="Proteomes" id="UP000230066"/>
    </source>
</evidence>
<sequence>MNKNTHRRPLYRRINTKRDFLRSCHEETDLGRHTQGSKMRISYQLMQSGKVVLSDPRSTPVMTNQWASPSANVEHVIPDRKPIYINLTKSITNQLDLPGEKLHSFLLGSSITSELRRLLCYRKCLTRKSNIETPETSEKTANGLNGFSGDNHSPLRTSIGRGGNVSSMRATSCEEDGDLDTSTLYPVVSTITKPLHLHRRSESEGPGYCNGEASVQFTIIGGTRTSIFRQDLSDSTPDPYVKTSPRLSVTTSNSPLNDIYDQTGPCVQSANVRSRVVSIPYDPDHESLGGLNKKCGSMCVIGSRPGSSLPMTKTKVNFAQVTDPETTRSARMDVKSPTFRHSPEKRPYSATGENNEGLKVEEERRSVRQVHSARSSRELKSTVLMKNLFVAGQTALLSPKRPISATTLWQPRQRSPDKMTPVSAVRTEPVRPSTGSVIHIPTITMTDEDDSTTDPAGPTGNDSPVRLSSDDDPR</sequence>
<protein>
    <submittedName>
        <fullName evidence="2">Uncharacterized protein</fullName>
    </submittedName>
</protein>
<feature type="region of interest" description="Disordered" evidence="1">
    <location>
        <begin position="134"/>
        <end position="154"/>
    </location>
</feature>
<proteinExistence type="predicted"/>
<feature type="region of interest" description="Disordered" evidence="1">
    <location>
        <begin position="406"/>
        <end position="474"/>
    </location>
</feature>
<evidence type="ECO:0000313" key="2">
    <source>
        <dbReference type="EMBL" id="THD24080.1"/>
    </source>
</evidence>
<dbReference type="AlphaFoldDB" id="A0A4E0S0Z3"/>
<accession>A0A4E0S0Z3</accession>
<feature type="region of interest" description="Disordered" evidence="1">
    <location>
        <begin position="336"/>
        <end position="377"/>
    </location>
</feature>
<dbReference type="Proteomes" id="UP000230066">
    <property type="component" value="Unassembled WGS sequence"/>
</dbReference>
<evidence type="ECO:0000256" key="1">
    <source>
        <dbReference type="SAM" id="MobiDB-lite"/>
    </source>
</evidence>
<organism evidence="2 3">
    <name type="scientific">Fasciola hepatica</name>
    <name type="common">Liver fluke</name>
    <dbReference type="NCBI Taxonomy" id="6192"/>
    <lineage>
        <taxon>Eukaryota</taxon>
        <taxon>Metazoa</taxon>
        <taxon>Spiralia</taxon>
        <taxon>Lophotrochozoa</taxon>
        <taxon>Platyhelminthes</taxon>
        <taxon>Trematoda</taxon>
        <taxon>Digenea</taxon>
        <taxon>Plagiorchiida</taxon>
        <taxon>Echinostomata</taxon>
        <taxon>Echinostomatoidea</taxon>
        <taxon>Fasciolidae</taxon>
        <taxon>Fasciola</taxon>
    </lineage>
</organism>
<keyword evidence="3" id="KW-1185">Reference proteome</keyword>
<reference evidence="2" key="1">
    <citation type="submission" date="2019-03" db="EMBL/GenBank/DDBJ databases">
        <title>Improved annotation for the trematode Fasciola hepatica.</title>
        <authorList>
            <person name="Choi Y.-J."/>
            <person name="Martin J."/>
            <person name="Mitreva M."/>
        </authorList>
    </citation>
    <scope>NUCLEOTIDE SEQUENCE [LARGE SCALE GENOMIC DNA]</scope>
</reference>
<feature type="compositionally biased region" description="Basic and acidic residues" evidence="1">
    <location>
        <begin position="356"/>
        <end position="366"/>
    </location>
</feature>
<gene>
    <name evidence="2" type="ORF">D915_005346</name>
</gene>
<name>A0A4E0S0Z3_FASHE</name>
<dbReference type="EMBL" id="JXXN02001788">
    <property type="protein sequence ID" value="THD24080.1"/>
    <property type="molecule type" value="Genomic_DNA"/>
</dbReference>
<comment type="caution">
    <text evidence="2">The sequence shown here is derived from an EMBL/GenBank/DDBJ whole genome shotgun (WGS) entry which is preliminary data.</text>
</comment>